<keyword evidence="2" id="KW-0472">Membrane</keyword>
<keyword evidence="2" id="KW-0812">Transmembrane</keyword>
<protein>
    <recommendedName>
        <fullName evidence="5">LPXTG-motif cell wall-anchored protein</fullName>
    </recommendedName>
</protein>
<evidence type="ECO:0000313" key="3">
    <source>
        <dbReference type="EMBL" id="MFC4871859.1"/>
    </source>
</evidence>
<evidence type="ECO:0000256" key="1">
    <source>
        <dbReference type="SAM" id="MobiDB-lite"/>
    </source>
</evidence>
<name>A0ABV9SZP3_9BACT</name>
<evidence type="ECO:0008006" key="5">
    <source>
        <dbReference type="Google" id="ProtNLM"/>
    </source>
</evidence>
<keyword evidence="2" id="KW-1133">Transmembrane helix</keyword>
<accession>A0ABV9SZP3</accession>
<feature type="transmembrane region" description="Helical" evidence="2">
    <location>
        <begin position="6"/>
        <end position="25"/>
    </location>
</feature>
<organism evidence="3 4">
    <name type="scientific">Negadavirga shengliensis</name>
    <dbReference type="NCBI Taxonomy" id="1389218"/>
    <lineage>
        <taxon>Bacteria</taxon>
        <taxon>Pseudomonadati</taxon>
        <taxon>Bacteroidota</taxon>
        <taxon>Cytophagia</taxon>
        <taxon>Cytophagales</taxon>
        <taxon>Cyclobacteriaceae</taxon>
        <taxon>Negadavirga</taxon>
    </lineage>
</organism>
<dbReference type="RefSeq" id="WP_377063724.1">
    <property type="nucleotide sequence ID" value="NZ_JBHSJJ010000004.1"/>
</dbReference>
<sequence length="78" mass="8730">MDLIIGALIIVGIAIALLLLFKKIFNKKKDKVSVSQEVSAEEVLKKEVSEFDPATGGEHTDNPEKHPREESDENKEIR</sequence>
<comment type="caution">
    <text evidence="3">The sequence shown here is derived from an EMBL/GenBank/DDBJ whole genome shotgun (WGS) entry which is preliminary data.</text>
</comment>
<dbReference type="EMBL" id="JBHSJJ010000004">
    <property type="protein sequence ID" value="MFC4871859.1"/>
    <property type="molecule type" value="Genomic_DNA"/>
</dbReference>
<dbReference type="Proteomes" id="UP001595818">
    <property type="component" value="Unassembled WGS sequence"/>
</dbReference>
<reference evidence="4" key="1">
    <citation type="journal article" date="2019" name="Int. J. Syst. Evol. Microbiol.">
        <title>The Global Catalogue of Microorganisms (GCM) 10K type strain sequencing project: providing services to taxonomists for standard genome sequencing and annotation.</title>
        <authorList>
            <consortium name="The Broad Institute Genomics Platform"/>
            <consortium name="The Broad Institute Genome Sequencing Center for Infectious Disease"/>
            <person name="Wu L."/>
            <person name="Ma J."/>
        </authorList>
    </citation>
    <scope>NUCLEOTIDE SEQUENCE [LARGE SCALE GENOMIC DNA]</scope>
    <source>
        <strain evidence="4">CGMCC 4.7466</strain>
    </source>
</reference>
<feature type="compositionally biased region" description="Basic and acidic residues" evidence="1">
    <location>
        <begin position="58"/>
        <end position="78"/>
    </location>
</feature>
<evidence type="ECO:0000256" key="2">
    <source>
        <dbReference type="SAM" id="Phobius"/>
    </source>
</evidence>
<gene>
    <name evidence="3" type="ORF">ACFPFU_09190</name>
</gene>
<keyword evidence="4" id="KW-1185">Reference proteome</keyword>
<proteinExistence type="predicted"/>
<feature type="region of interest" description="Disordered" evidence="1">
    <location>
        <begin position="47"/>
        <end position="78"/>
    </location>
</feature>
<evidence type="ECO:0000313" key="4">
    <source>
        <dbReference type="Proteomes" id="UP001595818"/>
    </source>
</evidence>